<dbReference type="RefSeq" id="WP_179695497.1">
    <property type="nucleotide sequence ID" value="NZ_JACCAT010000001.1"/>
</dbReference>
<gene>
    <name evidence="1" type="ORF">GGI52_005582</name>
</gene>
<evidence type="ECO:0000313" key="2">
    <source>
        <dbReference type="Proteomes" id="UP000553035"/>
    </source>
</evidence>
<comment type="caution">
    <text evidence="1">The sequence shown here is derived from an EMBL/GenBank/DDBJ whole genome shotgun (WGS) entry which is preliminary data.</text>
</comment>
<dbReference type="SUPFAM" id="SSF160104">
    <property type="entry name" value="Acetoacetate decarboxylase-like"/>
    <property type="match status" value="1"/>
</dbReference>
<name>A0A7Y9W1M4_9PSED</name>
<sequence>MNKRFTEVEFGTHKVEVLEGGYYDRFRMNPNLDEVARDKAAGNIDFFRRIPKQQVASRVGPTWAPNFYYRSGSVQLLFLAPLDRLRATLPAPLEPLRAFPGYGLVALTFFSYSVCDNDPYDEVSVAIVVRRPGARGSHARELMDAMRRRSFTAHVLALPVNTEIARVRGVHGYQLPKWRADINVNIGASVSARIDGPKGLPDLVLKAPLPSLKNVMPQSRMSTATMIHQVDGLWHQSVVQSNTLSFAQRLFPRDVQLDRNGGPLSQLLDGLGATRILRLDVIKDAQIVLNLPVPLTAFGQVDVTPREAAK</sequence>
<proteinExistence type="predicted"/>
<protein>
    <recommendedName>
        <fullName evidence="3">Acetoacetate decarboxylase</fullName>
    </recommendedName>
</protein>
<accession>A0A7Y9W1M4</accession>
<dbReference type="AlphaFoldDB" id="A0A7Y9W1M4"/>
<reference evidence="1 2" key="1">
    <citation type="submission" date="2020-07" db="EMBL/GenBank/DDBJ databases">
        <title>Exploring microbial biodiversity for novel pathways involved in the catabolism of aromatic compounds derived from lignin.</title>
        <authorList>
            <person name="Elkins J."/>
        </authorList>
    </citation>
    <scope>NUCLEOTIDE SEQUENCE [LARGE SCALE GENOMIC DNA]</scope>
    <source>
        <strain evidence="1 2">VanB</strain>
    </source>
</reference>
<dbReference type="InterPro" id="IPR023375">
    <property type="entry name" value="ADC_dom_sf"/>
</dbReference>
<dbReference type="EMBL" id="JACCAT010000001">
    <property type="protein sequence ID" value="NYH12539.1"/>
    <property type="molecule type" value="Genomic_DNA"/>
</dbReference>
<dbReference type="Gene3D" id="2.40.400.10">
    <property type="entry name" value="Acetoacetate decarboxylase-like"/>
    <property type="match status" value="1"/>
</dbReference>
<dbReference type="Proteomes" id="UP000553035">
    <property type="component" value="Unassembled WGS sequence"/>
</dbReference>
<evidence type="ECO:0000313" key="1">
    <source>
        <dbReference type="EMBL" id="NYH12539.1"/>
    </source>
</evidence>
<organism evidence="1 2">
    <name type="scientific">Pseudomonas moraviensis</name>
    <dbReference type="NCBI Taxonomy" id="321662"/>
    <lineage>
        <taxon>Bacteria</taxon>
        <taxon>Pseudomonadati</taxon>
        <taxon>Pseudomonadota</taxon>
        <taxon>Gammaproteobacteria</taxon>
        <taxon>Pseudomonadales</taxon>
        <taxon>Pseudomonadaceae</taxon>
        <taxon>Pseudomonas</taxon>
    </lineage>
</organism>
<evidence type="ECO:0008006" key="3">
    <source>
        <dbReference type="Google" id="ProtNLM"/>
    </source>
</evidence>